<keyword evidence="4" id="KW-1185">Reference proteome</keyword>
<dbReference type="InterPro" id="IPR002347">
    <property type="entry name" value="SDR_fam"/>
</dbReference>
<gene>
    <name evidence="3" type="ORF">GCM10025783_10870</name>
</gene>
<organism evidence="3 4">
    <name type="scientific">Amnibacterium soli</name>
    <dbReference type="NCBI Taxonomy" id="1282736"/>
    <lineage>
        <taxon>Bacteria</taxon>
        <taxon>Bacillati</taxon>
        <taxon>Actinomycetota</taxon>
        <taxon>Actinomycetes</taxon>
        <taxon>Micrococcales</taxon>
        <taxon>Microbacteriaceae</taxon>
        <taxon>Amnibacterium</taxon>
    </lineage>
</organism>
<dbReference type="InterPro" id="IPR036291">
    <property type="entry name" value="NAD(P)-bd_dom_sf"/>
</dbReference>
<proteinExistence type="inferred from homology"/>
<protein>
    <submittedName>
        <fullName evidence="3">SDR family NAD(P)-dependent oxidoreductase</fullName>
    </submittedName>
</protein>
<evidence type="ECO:0000313" key="3">
    <source>
        <dbReference type="EMBL" id="GAA4741548.1"/>
    </source>
</evidence>
<dbReference type="Proteomes" id="UP001500121">
    <property type="component" value="Unassembled WGS sequence"/>
</dbReference>
<evidence type="ECO:0000256" key="2">
    <source>
        <dbReference type="ARBA" id="ARBA00023002"/>
    </source>
</evidence>
<dbReference type="EMBL" id="BAABLP010000002">
    <property type="protein sequence ID" value="GAA4741548.1"/>
    <property type="molecule type" value="Genomic_DNA"/>
</dbReference>
<accession>A0ABP8Z066</accession>
<dbReference type="PRINTS" id="PR00081">
    <property type="entry name" value="GDHRDH"/>
</dbReference>
<dbReference type="PANTHER" id="PTHR44169:SF6">
    <property type="entry name" value="NADPH-DEPENDENT 1-ACYLDIHYDROXYACETONE PHOSPHATE REDUCTASE"/>
    <property type="match status" value="1"/>
</dbReference>
<evidence type="ECO:0000256" key="1">
    <source>
        <dbReference type="ARBA" id="ARBA00006484"/>
    </source>
</evidence>
<comment type="similarity">
    <text evidence="1">Belongs to the short-chain dehydrogenases/reductases (SDR) family.</text>
</comment>
<reference evidence="4" key="1">
    <citation type="journal article" date="2019" name="Int. J. Syst. Evol. Microbiol.">
        <title>The Global Catalogue of Microorganisms (GCM) 10K type strain sequencing project: providing services to taxonomists for standard genome sequencing and annotation.</title>
        <authorList>
            <consortium name="The Broad Institute Genomics Platform"/>
            <consortium name="The Broad Institute Genome Sequencing Center for Infectious Disease"/>
            <person name="Wu L."/>
            <person name="Ma J."/>
        </authorList>
    </citation>
    <scope>NUCLEOTIDE SEQUENCE [LARGE SCALE GENOMIC DNA]</scope>
    <source>
        <strain evidence="4">JCM 19015</strain>
    </source>
</reference>
<dbReference type="PANTHER" id="PTHR44169">
    <property type="entry name" value="NADPH-DEPENDENT 1-ACYLDIHYDROXYACETONE PHOSPHATE REDUCTASE"/>
    <property type="match status" value="1"/>
</dbReference>
<name>A0ABP8Z066_9MICO</name>
<comment type="caution">
    <text evidence="3">The sequence shown here is derived from an EMBL/GenBank/DDBJ whole genome shotgun (WGS) entry which is preliminary data.</text>
</comment>
<sequence length="248" mass="26982">MRITGNTIFLPGGTSGIGRGLAERFAARGNRVVIGGRRQELLDEITAANDGIESVRIDVSDAASIRDVSVQVQERFPETNVLLPMAGIMRPEDVTTGGFLDAAESIITTNLLGPVRLWAAWADFLIGKQDAALVTVSSGLAFTPLALTPTYDATKSAIHALSDAWRLQLAGSGVQVIEIVPPAVRTDLMRGPNDERAMPLDEYLEETMRLLEQQPDAHEILVERVKPLRFSERDGKRDDLMQLLAGSH</sequence>
<evidence type="ECO:0000313" key="4">
    <source>
        <dbReference type="Proteomes" id="UP001500121"/>
    </source>
</evidence>
<dbReference type="Gene3D" id="3.40.50.720">
    <property type="entry name" value="NAD(P)-binding Rossmann-like Domain"/>
    <property type="match status" value="1"/>
</dbReference>
<dbReference type="SUPFAM" id="SSF51735">
    <property type="entry name" value="NAD(P)-binding Rossmann-fold domains"/>
    <property type="match status" value="1"/>
</dbReference>
<dbReference type="Pfam" id="PF00106">
    <property type="entry name" value="adh_short"/>
    <property type="match status" value="1"/>
</dbReference>
<keyword evidence="2" id="KW-0560">Oxidoreductase</keyword>